<evidence type="ECO:0000313" key="7">
    <source>
        <dbReference type="EMBL" id="KAK9150717.1"/>
    </source>
</evidence>
<organism evidence="7 8">
    <name type="scientific">Stephania yunnanensis</name>
    <dbReference type="NCBI Taxonomy" id="152371"/>
    <lineage>
        <taxon>Eukaryota</taxon>
        <taxon>Viridiplantae</taxon>
        <taxon>Streptophyta</taxon>
        <taxon>Embryophyta</taxon>
        <taxon>Tracheophyta</taxon>
        <taxon>Spermatophyta</taxon>
        <taxon>Magnoliopsida</taxon>
        <taxon>Ranunculales</taxon>
        <taxon>Menispermaceae</taxon>
        <taxon>Menispermoideae</taxon>
        <taxon>Cissampelideae</taxon>
        <taxon>Stephania</taxon>
    </lineage>
</organism>
<gene>
    <name evidence="7" type="ORF">Syun_009026</name>
</gene>
<feature type="domain" description="Fe2OG dioxygenase" evidence="6">
    <location>
        <begin position="221"/>
        <end position="322"/>
    </location>
</feature>
<name>A0AAP0KDW5_9MAGN</name>
<protein>
    <recommendedName>
        <fullName evidence="6">Fe2OG dioxygenase domain-containing protein</fullName>
    </recommendedName>
</protein>
<sequence>MANTGIQQVFHETPSEYDRKQELKAFDDTKAGVRGLEEAGVTRIPQIFITPPDGIDKLVNSDDEKAFRIPVIDLDGINMNDGLSRRKNVIDQVRQAAETCGFFQVVNHGVPTDMLDRMLERVRRFSEEPKEERSKFYTRDLTRKVVYNCNFDLFQSLAANWRDTLSCMFAPDSVNLEELPQVFRDVVMDYSNHIMNLGIELSGLLSEALGLDRNHLKEIGCLEGLFILFHYYPACPQSELTLGVSKHADSDFFTILLQDQIGGLQVLHQGQWIDVLPAYGGLVINVGDLLQLISNNRFISSEHRVLANRVGPRMSVASFFTTNLQPSTRVYGPIKELLSEENRPLYRETSVKEFAMHYNQKGLDGASALTHFRL</sequence>
<dbReference type="InterPro" id="IPR005123">
    <property type="entry name" value="Oxoglu/Fe-dep_dioxygenase_dom"/>
</dbReference>
<evidence type="ECO:0000256" key="2">
    <source>
        <dbReference type="ARBA" id="ARBA00022723"/>
    </source>
</evidence>
<evidence type="ECO:0000259" key="6">
    <source>
        <dbReference type="PROSITE" id="PS51471"/>
    </source>
</evidence>
<keyword evidence="4 5" id="KW-0408">Iron</keyword>
<dbReference type="PROSITE" id="PS51471">
    <property type="entry name" value="FE2OG_OXY"/>
    <property type="match status" value="1"/>
</dbReference>
<comment type="similarity">
    <text evidence="1 5">Belongs to the iron/ascorbate-dependent oxidoreductase family.</text>
</comment>
<comment type="caution">
    <text evidence="7">The sequence shown here is derived from an EMBL/GenBank/DDBJ whole genome shotgun (WGS) entry which is preliminary data.</text>
</comment>
<dbReference type="FunFam" id="2.60.120.330:FF:000005">
    <property type="entry name" value="1-aminocyclopropane-1-carboxylate oxidase homolog 1"/>
    <property type="match status" value="1"/>
</dbReference>
<evidence type="ECO:0000256" key="1">
    <source>
        <dbReference type="ARBA" id="ARBA00008056"/>
    </source>
</evidence>
<dbReference type="GO" id="GO:0051213">
    <property type="term" value="F:dioxygenase activity"/>
    <property type="evidence" value="ECO:0007669"/>
    <property type="project" value="UniProtKB-ARBA"/>
</dbReference>
<dbReference type="SUPFAM" id="SSF51197">
    <property type="entry name" value="Clavaminate synthase-like"/>
    <property type="match status" value="1"/>
</dbReference>
<keyword evidence="3 5" id="KW-0560">Oxidoreductase</keyword>
<evidence type="ECO:0000256" key="5">
    <source>
        <dbReference type="RuleBase" id="RU003682"/>
    </source>
</evidence>
<dbReference type="Pfam" id="PF14226">
    <property type="entry name" value="DIOX_N"/>
    <property type="match status" value="1"/>
</dbReference>
<proteinExistence type="inferred from homology"/>
<dbReference type="GO" id="GO:0046872">
    <property type="term" value="F:metal ion binding"/>
    <property type="evidence" value="ECO:0007669"/>
    <property type="project" value="UniProtKB-KW"/>
</dbReference>
<dbReference type="Pfam" id="PF03171">
    <property type="entry name" value="2OG-FeII_Oxy"/>
    <property type="match status" value="1"/>
</dbReference>
<keyword evidence="8" id="KW-1185">Reference proteome</keyword>
<evidence type="ECO:0000313" key="8">
    <source>
        <dbReference type="Proteomes" id="UP001420932"/>
    </source>
</evidence>
<dbReference type="Gene3D" id="2.60.120.330">
    <property type="entry name" value="B-lactam Antibiotic, Isopenicillin N Synthase, Chain"/>
    <property type="match status" value="1"/>
</dbReference>
<dbReference type="AlphaFoldDB" id="A0AAP0KDW5"/>
<evidence type="ECO:0000256" key="3">
    <source>
        <dbReference type="ARBA" id="ARBA00023002"/>
    </source>
</evidence>
<dbReference type="InterPro" id="IPR027443">
    <property type="entry name" value="IPNS-like_sf"/>
</dbReference>
<dbReference type="PANTHER" id="PTHR10209:SF859">
    <property type="entry name" value="OS03G0690500 PROTEIN"/>
    <property type="match status" value="1"/>
</dbReference>
<dbReference type="InterPro" id="IPR044861">
    <property type="entry name" value="IPNS-like_FE2OG_OXY"/>
</dbReference>
<dbReference type="Proteomes" id="UP001420932">
    <property type="component" value="Unassembled WGS sequence"/>
</dbReference>
<dbReference type="EMBL" id="JBBNAF010000004">
    <property type="protein sequence ID" value="KAK9150717.1"/>
    <property type="molecule type" value="Genomic_DNA"/>
</dbReference>
<dbReference type="InterPro" id="IPR026992">
    <property type="entry name" value="DIOX_N"/>
</dbReference>
<dbReference type="PANTHER" id="PTHR10209">
    <property type="entry name" value="OXIDOREDUCTASE, 2OG-FE II OXYGENASE FAMILY PROTEIN"/>
    <property type="match status" value="1"/>
</dbReference>
<accession>A0AAP0KDW5</accession>
<reference evidence="7 8" key="1">
    <citation type="submission" date="2024-01" db="EMBL/GenBank/DDBJ databases">
        <title>Genome assemblies of Stephania.</title>
        <authorList>
            <person name="Yang L."/>
        </authorList>
    </citation>
    <scope>NUCLEOTIDE SEQUENCE [LARGE SCALE GENOMIC DNA]</scope>
    <source>
        <strain evidence="7">YNDBR</strain>
        <tissue evidence="7">Leaf</tissue>
    </source>
</reference>
<evidence type="ECO:0000256" key="4">
    <source>
        <dbReference type="ARBA" id="ARBA00023004"/>
    </source>
</evidence>
<keyword evidence="2 5" id="KW-0479">Metal-binding</keyword>